<sequence>MKIISLWSGPRNVSTALMYSFAQRDDTTVIDEPLYAYYLKTTQADHPGKELVLKNMENDGDKVLESIRQHAQKVPVLFLKNMCHHWLGFDNSQLELFDNIFLIRDPEQMLPSLVRQIPQPILRDTGLRQQSEMFDYLSGKGKAPIVIDSKELLLNNKVILNKLCEAVDIEFTEKMLSWESGPKPYDGVWAKFWYQNVHKSIGFTPYNEKNDPFPEQLIPLLEECRPYYEHLSKHSFKI</sequence>
<dbReference type="PANTHER" id="PTHR42743:SF11">
    <property type="entry name" value="AMINODEOXYCHORISMATE LYASE"/>
    <property type="match status" value="1"/>
</dbReference>
<protein>
    <submittedName>
        <fullName evidence="2">Sulfotransferase family protein</fullName>
    </submittedName>
</protein>
<dbReference type="AlphaFoldDB" id="A0A974WI07"/>
<comment type="similarity">
    <text evidence="1">Belongs to the class-IV pyridoxal-phosphate-dependent aminotransferase family.</text>
</comment>
<dbReference type="Gene3D" id="3.40.50.300">
    <property type="entry name" value="P-loop containing nucleotide triphosphate hydrolases"/>
    <property type="match status" value="1"/>
</dbReference>
<dbReference type="KEGG" id="fuv:JR347_03230"/>
<dbReference type="EMBL" id="CP070608">
    <property type="protein sequence ID" value="QSE98108.1"/>
    <property type="molecule type" value="Genomic_DNA"/>
</dbReference>
<name>A0A974WI07_9BACT</name>
<accession>A0A974WI07</accession>
<evidence type="ECO:0000313" key="3">
    <source>
        <dbReference type="Proteomes" id="UP000662783"/>
    </source>
</evidence>
<dbReference type="RefSeq" id="WP_205722616.1">
    <property type="nucleotide sequence ID" value="NZ_CP070608.1"/>
</dbReference>
<dbReference type="InterPro" id="IPR027417">
    <property type="entry name" value="P-loop_NTPase"/>
</dbReference>
<evidence type="ECO:0000313" key="2">
    <source>
        <dbReference type="EMBL" id="QSE98108.1"/>
    </source>
</evidence>
<proteinExistence type="inferred from homology"/>
<dbReference type="Proteomes" id="UP000662783">
    <property type="component" value="Chromosome"/>
</dbReference>
<keyword evidence="3" id="KW-1185">Reference proteome</keyword>
<dbReference type="InterPro" id="IPR050571">
    <property type="entry name" value="Class-IV_PLP-Dep_Aminotrnsfr"/>
</dbReference>
<dbReference type="Pfam" id="PF19798">
    <property type="entry name" value="Sulfotransfer_5"/>
    <property type="match status" value="1"/>
</dbReference>
<dbReference type="SUPFAM" id="SSF52540">
    <property type="entry name" value="P-loop containing nucleoside triphosphate hydrolases"/>
    <property type="match status" value="1"/>
</dbReference>
<gene>
    <name evidence="2" type="ORF">JR347_03230</name>
</gene>
<dbReference type="PANTHER" id="PTHR42743">
    <property type="entry name" value="AMINO-ACID AMINOTRANSFERASE"/>
    <property type="match status" value="1"/>
</dbReference>
<organism evidence="2 3">
    <name type="scientific">Fulvivirga lutea</name>
    <dbReference type="NCBI Taxonomy" id="2810512"/>
    <lineage>
        <taxon>Bacteria</taxon>
        <taxon>Pseudomonadati</taxon>
        <taxon>Bacteroidota</taxon>
        <taxon>Cytophagia</taxon>
        <taxon>Cytophagales</taxon>
        <taxon>Fulvivirgaceae</taxon>
        <taxon>Fulvivirga</taxon>
    </lineage>
</organism>
<reference evidence="2" key="1">
    <citation type="submission" date="2021-02" db="EMBL/GenBank/DDBJ databases">
        <title>Fulvivirga sp. S481 isolated from sea water.</title>
        <authorList>
            <person name="Bae S.S."/>
            <person name="Baek K."/>
        </authorList>
    </citation>
    <scope>NUCLEOTIDE SEQUENCE</scope>
    <source>
        <strain evidence="2">S481</strain>
    </source>
</reference>
<dbReference type="GO" id="GO:0019752">
    <property type="term" value="P:carboxylic acid metabolic process"/>
    <property type="evidence" value="ECO:0007669"/>
    <property type="project" value="TreeGrafter"/>
</dbReference>
<evidence type="ECO:0000256" key="1">
    <source>
        <dbReference type="ARBA" id="ARBA00009320"/>
    </source>
</evidence>